<dbReference type="Pfam" id="PF25390">
    <property type="entry name" value="WD40_RLD"/>
    <property type="match status" value="1"/>
</dbReference>
<dbReference type="PANTHER" id="PTHR45982">
    <property type="entry name" value="REGULATOR OF CHROMOSOME CONDENSATION"/>
    <property type="match status" value="1"/>
</dbReference>
<name>H8I4N9_METCZ</name>
<keyword evidence="3" id="KW-0472">Membrane</keyword>
<organism evidence="5 6">
    <name type="scientific">Methanocella conradii (strain DSM 24694 / JCM 17849 / CGMCC 1.5162 / HZ254)</name>
    <dbReference type="NCBI Taxonomy" id="1041930"/>
    <lineage>
        <taxon>Archaea</taxon>
        <taxon>Methanobacteriati</taxon>
        <taxon>Methanobacteriota</taxon>
        <taxon>Stenosarchaea group</taxon>
        <taxon>Methanomicrobia</taxon>
        <taxon>Methanocellales</taxon>
        <taxon>Methanocellaceae</taxon>
        <taxon>Methanocella</taxon>
    </lineage>
</organism>
<keyword evidence="2" id="KW-0677">Repeat</keyword>
<dbReference type="PROSITE" id="PS50012">
    <property type="entry name" value="RCC1_3"/>
    <property type="match status" value="6"/>
</dbReference>
<dbReference type="Pfam" id="PF00415">
    <property type="entry name" value="RCC1"/>
    <property type="match status" value="2"/>
</dbReference>
<feature type="domain" description="RCC1-like" evidence="4">
    <location>
        <begin position="23"/>
        <end position="202"/>
    </location>
</feature>
<dbReference type="PANTHER" id="PTHR45982:SF1">
    <property type="entry name" value="REGULATOR OF CHROMOSOME CONDENSATION"/>
    <property type="match status" value="1"/>
</dbReference>
<dbReference type="SUPFAM" id="SSF50985">
    <property type="entry name" value="RCC1/BLIP-II"/>
    <property type="match status" value="2"/>
</dbReference>
<dbReference type="STRING" id="1041930.Mtc_1894"/>
<dbReference type="InterPro" id="IPR051553">
    <property type="entry name" value="Ran_GTPase-activating"/>
</dbReference>
<proteinExistence type="predicted"/>
<protein>
    <submittedName>
        <fullName evidence="5">Alpha-tubulin suppressor and related RCC1 domain-containing protein</fullName>
    </submittedName>
</protein>
<evidence type="ECO:0000313" key="5">
    <source>
        <dbReference type="EMBL" id="AFD00634.1"/>
    </source>
</evidence>
<evidence type="ECO:0000256" key="1">
    <source>
        <dbReference type="ARBA" id="ARBA00022658"/>
    </source>
</evidence>
<keyword evidence="1" id="KW-0344">Guanine-nucleotide releasing factor</keyword>
<gene>
    <name evidence="5" type="ordered locus">Mtc_1894</name>
</gene>
<accession>H8I4N9</accession>
<dbReference type="GO" id="GO:0005085">
    <property type="term" value="F:guanyl-nucleotide exchange factor activity"/>
    <property type="evidence" value="ECO:0007669"/>
    <property type="project" value="TreeGrafter"/>
</dbReference>
<dbReference type="EMBL" id="CP003243">
    <property type="protein sequence ID" value="AFD00634.1"/>
    <property type="molecule type" value="Genomic_DNA"/>
</dbReference>
<dbReference type="AlphaFoldDB" id="H8I4N9"/>
<dbReference type="InterPro" id="IPR000408">
    <property type="entry name" value="Reg_chr_condens"/>
</dbReference>
<dbReference type="PROSITE" id="PS00626">
    <property type="entry name" value="RCC1_2"/>
    <property type="match status" value="2"/>
</dbReference>
<reference evidence="5 6" key="1">
    <citation type="journal article" date="2012" name="J. Bacteriol.">
        <title>Complete genome sequence of a thermophilic methanogen, Methanocella conradii HZ254, isolated from Chinese rice field soil.</title>
        <authorList>
            <person name="Lu Z."/>
            <person name="Lu Y."/>
        </authorList>
    </citation>
    <scope>NUCLEOTIDE SEQUENCE [LARGE SCALE GENOMIC DNA]</scope>
    <source>
        <strain evidence="6">DSM 24694 / JCM 17849 / CGMCC 1.5162 / HZ254</strain>
    </source>
</reference>
<sequence length="428" mass="45738">MTRKMLRLILVSVLLFTFVVPVNSASQKVEEISAGEFHNIVLCDDGTIWEWGNNSSGQLAESTDDTKYLLIHRLNMTGVKSVSAGMYHNLALKDDGTVWAWGYNRNGQLGDGTKITRSTPVQVNISNVTAIFAGGLDSFALKDDGTLWGWGANFYGQLGDGTNITRLSPVRIPIDNVKVVSSKGGSTIALKDDGTVWAWGCNIFAEDQEGRYQTGCLGVNSTDKFVLSPARVGGLDNVKDVDAGGTFTIALKNDGTVWAWGDGSQGQLGKGFKMNGPLDDPYQSTPIQVIGLSDIVDISAGDRHAMALKDDGTIWTWGYNMMGELGDGSYWNTKPSPVKVNLEDVIAISAGGMHSLALKKDGSVWAWGGNYYGEVGDGSTDDVKPLPLMIIGQGAHTPSTAAASPDAMGGVTGIIIIIITSIYMLREK</sequence>
<keyword evidence="3" id="KW-0812">Transmembrane</keyword>
<dbReference type="GO" id="GO:0005737">
    <property type="term" value="C:cytoplasm"/>
    <property type="evidence" value="ECO:0007669"/>
    <property type="project" value="TreeGrafter"/>
</dbReference>
<dbReference type="SMR" id="H8I4N9"/>
<keyword evidence="3" id="KW-1133">Transmembrane helix</keyword>
<dbReference type="HOGENOM" id="CLU_005210_8_1_2"/>
<evidence type="ECO:0000256" key="2">
    <source>
        <dbReference type="ARBA" id="ARBA00022737"/>
    </source>
</evidence>
<evidence type="ECO:0000259" key="4">
    <source>
        <dbReference type="Pfam" id="PF25390"/>
    </source>
</evidence>
<dbReference type="KEGG" id="mez:Mtc_1894"/>
<dbReference type="Proteomes" id="UP000005233">
    <property type="component" value="Chromosome"/>
</dbReference>
<dbReference type="PRINTS" id="PR00633">
    <property type="entry name" value="RCCNDNSATION"/>
</dbReference>
<dbReference type="Gene3D" id="2.130.10.30">
    <property type="entry name" value="Regulator of chromosome condensation 1/beta-lactamase-inhibitor protein II"/>
    <property type="match status" value="3"/>
</dbReference>
<evidence type="ECO:0000313" key="6">
    <source>
        <dbReference type="Proteomes" id="UP000005233"/>
    </source>
</evidence>
<feature type="transmembrane region" description="Helical" evidence="3">
    <location>
        <begin position="407"/>
        <end position="425"/>
    </location>
</feature>
<dbReference type="InterPro" id="IPR058923">
    <property type="entry name" value="RCC1-like_dom"/>
</dbReference>
<keyword evidence="6" id="KW-1185">Reference proteome</keyword>
<evidence type="ECO:0000256" key="3">
    <source>
        <dbReference type="SAM" id="Phobius"/>
    </source>
</evidence>
<dbReference type="InterPro" id="IPR009091">
    <property type="entry name" value="RCC1/BLIP-II"/>
</dbReference>
<dbReference type="eggNOG" id="arCOG11012">
    <property type="taxonomic scope" value="Archaea"/>
</dbReference>